<protein>
    <submittedName>
        <fullName evidence="5">Uncharacterized protein</fullName>
    </submittedName>
</protein>
<feature type="compositionally biased region" description="Basic and acidic residues" evidence="4">
    <location>
        <begin position="163"/>
        <end position="175"/>
    </location>
</feature>
<feature type="repeat" description="ANK" evidence="3">
    <location>
        <begin position="534"/>
        <end position="566"/>
    </location>
</feature>
<dbReference type="InterPro" id="IPR036770">
    <property type="entry name" value="Ankyrin_rpt-contain_sf"/>
</dbReference>
<dbReference type="PANTHER" id="PTHR24188">
    <property type="entry name" value="ANKYRIN REPEAT PROTEIN"/>
    <property type="match status" value="1"/>
</dbReference>
<feature type="repeat" description="ANK" evidence="3">
    <location>
        <begin position="602"/>
        <end position="634"/>
    </location>
</feature>
<reference evidence="5 6" key="1">
    <citation type="submission" date="2024-10" db="EMBL/GenBank/DDBJ databases">
        <title>Updated reference genomes for cyclostephanoid diatoms.</title>
        <authorList>
            <person name="Roberts W.R."/>
            <person name="Alverson A.J."/>
        </authorList>
    </citation>
    <scope>NUCLEOTIDE SEQUENCE [LARGE SCALE GENOMIC DNA]</scope>
    <source>
        <strain evidence="5 6">AJA232-27</strain>
    </source>
</reference>
<evidence type="ECO:0000313" key="6">
    <source>
        <dbReference type="Proteomes" id="UP001530293"/>
    </source>
</evidence>
<feature type="compositionally biased region" description="Low complexity" evidence="4">
    <location>
        <begin position="56"/>
        <end position="67"/>
    </location>
</feature>
<dbReference type="PRINTS" id="PR01415">
    <property type="entry name" value="ANKYRIN"/>
</dbReference>
<keyword evidence="2 3" id="KW-0040">ANK repeat</keyword>
<feature type="region of interest" description="Disordered" evidence="4">
    <location>
        <begin position="262"/>
        <end position="292"/>
    </location>
</feature>
<keyword evidence="6" id="KW-1185">Reference proteome</keyword>
<evidence type="ECO:0000256" key="1">
    <source>
        <dbReference type="ARBA" id="ARBA00022737"/>
    </source>
</evidence>
<feature type="compositionally biased region" description="Basic and acidic residues" evidence="4">
    <location>
        <begin position="99"/>
        <end position="113"/>
    </location>
</feature>
<keyword evidence="1" id="KW-0677">Repeat</keyword>
<evidence type="ECO:0000256" key="4">
    <source>
        <dbReference type="SAM" id="MobiDB-lite"/>
    </source>
</evidence>
<dbReference type="EMBL" id="JALLBG020000087">
    <property type="protein sequence ID" value="KAL3766328.1"/>
    <property type="molecule type" value="Genomic_DNA"/>
</dbReference>
<organism evidence="5 6">
    <name type="scientific">Discostella pseudostelligera</name>
    <dbReference type="NCBI Taxonomy" id="259834"/>
    <lineage>
        <taxon>Eukaryota</taxon>
        <taxon>Sar</taxon>
        <taxon>Stramenopiles</taxon>
        <taxon>Ochrophyta</taxon>
        <taxon>Bacillariophyta</taxon>
        <taxon>Coscinodiscophyceae</taxon>
        <taxon>Thalassiosirophycidae</taxon>
        <taxon>Stephanodiscales</taxon>
        <taxon>Stephanodiscaceae</taxon>
        <taxon>Discostella</taxon>
    </lineage>
</organism>
<dbReference type="PANTHER" id="PTHR24188:SF29">
    <property type="entry name" value="GH09064P"/>
    <property type="match status" value="1"/>
</dbReference>
<dbReference type="PROSITE" id="PS50088">
    <property type="entry name" value="ANK_REPEAT"/>
    <property type="match status" value="5"/>
</dbReference>
<dbReference type="PROSITE" id="PS50297">
    <property type="entry name" value="ANK_REP_REGION"/>
    <property type="match status" value="4"/>
</dbReference>
<comment type="caution">
    <text evidence="5">The sequence shown here is derived from an EMBL/GenBank/DDBJ whole genome shotgun (WGS) entry which is preliminary data.</text>
</comment>
<dbReference type="Proteomes" id="UP001530293">
    <property type="component" value="Unassembled WGS sequence"/>
</dbReference>
<feature type="compositionally biased region" description="Low complexity" evidence="4">
    <location>
        <begin position="145"/>
        <end position="158"/>
    </location>
</feature>
<accession>A0ABD3MTP7</accession>
<evidence type="ECO:0000313" key="5">
    <source>
        <dbReference type="EMBL" id="KAL3766328.1"/>
    </source>
</evidence>
<evidence type="ECO:0000256" key="2">
    <source>
        <dbReference type="ARBA" id="ARBA00023043"/>
    </source>
</evidence>
<evidence type="ECO:0000256" key="3">
    <source>
        <dbReference type="PROSITE-ProRule" id="PRU00023"/>
    </source>
</evidence>
<dbReference type="Gene3D" id="1.25.40.20">
    <property type="entry name" value="Ankyrin repeat-containing domain"/>
    <property type="match status" value="1"/>
</dbReference>
<feature type="repeat" description="ANK" evidence="3">
    <location>
        <begin position="668"/>
        <end position="700"/>
    </location>
</feature>
<dbReference type="Pfam" id="PF12796">
    <property type="entry name" value="Ank_2"/>
    <property type="match status" value="3"/>
</dbReference>
<dbReference type="InterPro" id="IPR002110">
    <property type="entry name" value="Ankyrin_rpt"/>
</dbReference>
<proteinExistence type="predicted"/>
<dbReference type="AlphaFoldDB" id="A0ABD3MTP7"/>
<dbReference type="SMART" id="SM00248">
    <property type="entry name" value="ANK"/>
    <property type="match status" value="7"/>
</dbReference>
<feature type="region of interest" description="Disordered" evidence="4">
    <location>
        <begin position="141"/>
        <end position="190"/>
    </location>
</feature>
<gene>
    <name evidence="5" type="ORF">ACHAWU_005720</name>
</gene>
<dbReference type="SUPFAM" id="SSF48403">
    <property type="entry name" value="Ankyrin repeat"/>
    <property type="match status" value="1"/>
</dbReference>
<feature type="region of interest" description="Disordered" evidence="4">
    <location>
        <begin position="49"/>
        <end position="121"/>
    </location>
</feature>
<feature type="repeat" description="ANK" evidence="3">
    <location>
        <begin position="635"/>
        <end position="667"/>
    </location>
</feature>
<name>A0ABD3MTP7_9STRA</name>
<feature type="repeat" description="ANK" evidence="3">
    <location>
        <begin position="569"/>
        <end position="601"/>
    </location>
</feature>
<sequence>MHHSHSNFHVPCPWRPAGRSHSIAKHQTLPPPTALPCLISAAYRTADRHSMNDAGDNSMGNNNSISGVSGGDDVDVAVAPLPQDSSSSSGRSTKRHKHLQDVVFDRGSDERPGDTTGQDVDSSWLVNAHVAAAAAADALDDRKPAALPSNSDSSTLDDNNNDNEVRNSQKRKLGDADDNNDYGGVDNESLPLPLAPSLEVFLTPGGHIKYAPRPEWCQFTKDPSEEEAAAVTTVAAATSGEEEGKNPISMATIQSRATVPLIPNRDENDDGGGAHQPPPVDGLGGDADNNNNINQIAIHEDDATAQVVRGGNNPLRAPPVAVGGRRNRFRGGHVSVLERIGRAQEWHEQEWNMRQIDRQYGLRRSHHNDVALEILAPPPPPPPPGLDNDAFIPLVLRRDQLYYMSRGAPLQRAAFLDHPAAAAPRLIGLENIERMHDGEVGEENEEGGMINVERVAHESEVLADDRDVVPPIVLQGLMPESEQDYPLSQSFREKVAVFGYDCDTALHKAIKLHATEAALGLIREGACVDIPNAKGVTPLMIASQEGNLDVVRALLNRGANANTAMPQRSGSTALIQASHFGKLAIVEELLRHGAQVDQANLKNTTALMRACQEGHEGVVRLLLSHNASVNRRNDERMTSLMLASQRGHASIVEMLVRAGAQVDAKTYQDSTSLMLACKRKHLNVAKILVASGTELKLKDSKNRTVLETATRRGHEAFIRILTDSGQIRLMQDVSRRERNLEMARIWKLLQLERATIQSGTAKMTIHNVADSVKGGGNPLKQLCQSKRALGLAMTLPAPLVELISSFIPLPLIWEKRLMLLTSRSHIDPDSAVFNALDLIDEVLEVGGLLDALDAAGVEPPTNFASWAAYRLWRSRLEVESAEMLRRVCNYLQVLARAPPSLSTIIHSHPYDMPVALFSKLKAHHDIQSAVRRLSGGGIHFDS</sequence>